<evidence type="ECO:0000259" key="2">
    <source>
        <dbReference type="Pfam" id="PF01636"/>
    </source>
</evidence>
<dbReference type="RefSeq" id="WP_110831123.1">
    <property type="nucleotide sequence ID" value="NZ_QKLU01000004.1"/>
</dbReference>
<protein>
    <submittedName>
        <fullName evidence="3">Ser/Thr protein kinase RdoA (MazF antagonist)</fullName>
    </submittedName>
</protein>
<accession>A0A318UFI8</accession>
<dbReference type="OrthoDB" id="241498at2"/>
<dbReference type="InterPro" id="IPR002575">
    <property type="entry name" value="Aminoglycoside_PTrfase"/>
</dbReference>
<evidence type="ECO:0000256" key="1">
    <source>
        <dbReference type="ARBA" id="ARBA00038240"/>
    </source>
</evidence>
<dbReference type="Gene3D" id="3.30.200.20">
    <property type="entry name" value="Phosphorylase Kinase, domain 1"/>
    <property type="match status" value="1"/>
</dbReference>
<dbReference type="EMBL" id="QKLU01000004">
    <property type="protein sequence ID" value="PYF74117.1"/>
    <property type="molecule type" value="Genomic_DNA"/>
</dbReference>
<evidence type="ECO:0000313" key="3">
    <source>
        <dbReference type="EMBL" id="PYF74117.1"/>
    </source>
</evidence>
<reference evidence="3 4" key="1">
    <citation type="submission" date="2018-06" db="EMBL/GenBank/DDBJ databases">
        <title>Genomic Encyclopedia of Archaeal and Bacterial Type Strains, Phase II (KMG-II): from individual species to whole genera.</title>
        <authorList>
            <person name="Goeker M."/>
        </authorList>
    </citation>
    <scope>NUCLEOTIDE SEQUENCE [LARGE SCALE GENOMIC DNA]</scope>
    <source>
        <strain evidence="3 4">DSM 27372</strain>
    </source>
</reference>
<dbReference type="InterPro" id="IPR011009">
    <property type="entry name" value="Kinase-like_dom_sf"/>
</dbReference>
<sequence>MKPAFPSVYSTLCPVALSDLITEKYTTGKTTCKFLVRGVGDTYLVESSTDRFILRVYRTSHRSHAQISAEIELLLALKNAGVSVSYPIADVLGNIIQKIDAAEGERYAVLFSYAPGQVVKALSDAQLGAFGQEIAKFHVVSSTLQLGDARWNFDLESTLFAPLEKLKPAFSEDPESYTWLQGIVQQATKKLSQPETLNFAKGYCHFDFLPKNVHFEQDTVTLFDFDFMGYGWLVNDIMSFWQHLMLEVFTARMTQQTADEAYQTFLKGYREYRSLGEQELDMVPYLSLGFWLFYMGFHTTHDQFYAFSQPAQLKAYTGILKHIVASYWEKEENLLVKDN</sequence>
<comment type="similarity">
    <text evidence="1">Belongs to the pseudomonas-type ThrB family.</text>
</comment>
<organism evidence="3 4">
    <name type="scientific">Pedobacter nutrimenti</name>
    <dbReference type="NCBI Taxonomy" id="1241337"/>
    <lineage>
        <taxon>Bacteria</taxon>
        <taxon>Pseudomonadati</taxon>
        <taxon>Bacteroidota</taxon>
        <taxon>Sphingobacteriia</taxon>
        <taxon>Sphingobacteriales</taxon>
        <taxon>Sphingobacteriaceae</taxon>
        <taxon>Pedobacter</taxon>
    </lineage>
</organism>
<feature type="domain" description="Aminoglycoside phosphotransferase" evidence="2">
    <location>
        <begin position="39"/>
        <end position="273"/>
    </location>
</feature>
<dbReference type="AlphaFoldDB" id="A0A318UFI8"/>
<dbReference type="SUPFAM" id="SSF56112">
    <property type="entry name" value="Protein kinase-like (PK-like)"/>
    <property type="match status" value="1"/>
</dbReference>
<dbReference type="PANTHER" id="PTHR21064">
    <property type="entry name" value="AMINOGLYCOSIDE PHOSPHOTRANSFERASE DOMAIN-CONTAINING PROTEIN-RELATED"/>
    <property type="match status" value="1"/>
</dbReference>
<dbReference type="Gene3D" id="3.90.1200.10">
    <property type="match status" value="1"/>
</dbReference>
<comment type="caution">
    <text evidence="3">The sequence shown here is derived from an EMBL/GenBank/DDBJ whole genome shotgun (WGS) entry which is preliminary data.</text>
</comment>
<keyword evidence="4" id="KW-1185">Reference proteome</keyword>
<dbReference type="Proteomes" id="UP000248198">
    <property type="component" value="Unassembled WGS sequence"/>
</dbReference>
<dbReference type="GO" id="GO:0019202">
    <property type="term" value="F:amino acid kinase activity"/>
    <property type="evidence" value="ECO:0007669"/>
    <property type="project" value="TreeGrafter"/>
</dbReference>
<dbReference type="Pfam" id="PF01636">
    <property type="entry name" value="APH"/>
    <property type="match status" value="1"/>
</dbReference>
<name>A0A318UFI8_9SPHI</name>
<proteinExistence type="inferred from homology"/>
<dbReference type="InterPro" id="IPR050249">
    <property type="entry name" value="Pseudomonas-type_ThrB"/>
</dbReference>
<evidence type="ECO:0000313" key="4">
    <source>
        <dbReference type="Proteomes" id="UP000248198"/>
    </source>
</evidence>
<dbReference type="PANTHER" id="PTHR21064:SF6">
    <property type="entry name" value="AMINOGLYCOSIDE PHOSPHOTRANSFERASE DOMAIN-CONTAINING PROTEIN"/>
    <property type="match status" value="1"/>
</dbReference>
<keyword evidence="3" id="KW-0418">Kinase</keyword>
<keyword evidence="3" id="KW-0808">Transferase</keyword>
<gene>
    <name evidence="3" type="ORF">B0O44_104288</name>
</gene>